<comment type="subcellular location">
    <subcellularLocation>
        <location evidence="1 12">Cytoplasm</location>
    </subcellularLocation>
</comment>
<keyword evidence="15" id="KW-1185">Reference proteome</keyword>
<evidence type="ECO:0000256" key="9">
    <source>
        <dbReference type="ARBA" id="ARBA00022691"/>
    </source>
</evidence>
<dbReference type="PANTHER" id="PTHR30027">
    <property type="entry name" value="RIBOSOMAL RNA SMALL SUBUNIT METHYLTRANSFERASE E"/>
    <property type="match status" value="1"/>
</dbReference>
<comment type="catalytic activity">
    <reaction evidence="11 12">
        <text>uridine(1498) in 16S rRNA + S-adenosyl-L-methionine = N(3)-methyluridine(1498) in 16S rRNA + S-adenosyl-L-homocysteine + H(+)</text>
        <dbReference type="Rhea" id="RHEA:42920"/>
        <dbReference type="Rhea" id="RHEA-COMP:10283"/>
        <dbReference type="Rhea" id="RHEA-COMP:10284"/>
        <dbReference type="ChEBI" id="CHEBI:15378"/>
        <dbReference type="ChEBI" id="CHEBI:57856"/>
        <dbReference type="ChEBI" id="CHEBI:59789"/>
        <dbReference type="ChEBI" id="CHEBI:65315"/>
        <dbReference type="ChEBI" id="CHEBI:74502"/>
        <dbReference type="EC" id="2.1.1.193"/>
    </reaction>
</comment>
<gene>
    <name evidence="14" type="ORF">FZC37_01030</name>
</gene>
<evidence type="ECO:0000256" key="4">
    <source>
        <dbReference type="ARBA" id="ARBA00013673"/>
    </source>
</evidence>
<dbReference type="NCBIfam" id="TIGR00046">
    <property type="entry name" value="RsmE family RNA methyltransferase"/>
    <property type="match status" value="1"/>
</dbReference>
<keyword evidence="8 12" id="KW-0808">Transferase</keyword>
<reference evidence="14 15" key="1">
    <citation type="submission" date="2019-08" db="EMBL/GenBank/DDBJ databases">
        <title>Highly reduced genomes of protist endosymbionts show evolutionary convergence.</title>
        <authorList>
            <person name="George E."/>
            <person name="Husnik F."/>
            <person name="Tashyreva D."/>
            <person name="Prokopchuk G."/>
            <person name="Horak A."/>
            <person name="Kwong W.K."/>
            <person name="Lukes J."/>
            <person name="Keeling P.J."/>
        </authorList>
    </citation>
    <scope>NUCLEOTIDE SEQUENCE [LARGE SCALE GENOMIC DNA]</scope>
    <source>
        <strain evidence="14">1621</strain>
    </source>
</reference>
<dbReference type="Proteomes" id="UP000323844">
    <property type="component" value="Chromosome"/>
</dbReference>
<evidence type="ECO:0000313" key="15">
    <source>
        <dbReference type="Proteomes" id="UP000323844"/>
    </source>
</evidence>
<keyword evidence="5 12" id="KW-0963">Cytoplasm</keyword>
<dbReference type="KEGG" id="snay:FZC37_01030"/>
<dbReference type="InterPro" id="IPR029028">
    <property type="entry name" value="Alpha/beta_knot_MTases"/>
</dbReference>
<dbReference type="InterPro" id="IPR006700">
    <property type="entry name" value="RsmE"/>
</dbReference>
<evidence type="ECO:0000256" key="3">
    <source>
        <dbReference type="ARBA" id="ARBA00012328"/>
    </source>
</evidence>
<protein>
    <recommendedName>
        <fullName evidence="4 12">Ribosomal RNA small subunit methyltransferase E</fullName>
        <ecNumber evidence="3 12">2.1.1.193</ecNumber>
    </recommendedName>
</protein>
<name>A0A5C0UJ82_9RICK</name>
<dbReference type="EMBL" id="CP043312">
    <property type="protein sequence ID" value="QEK39522.1"/>
    <property type="molecule type" value="Genomic_DNA"/>
</dbReference>
<dbReference type="PANTHER" id="PTHR30027:SF3">
    <property type="entry name" value="16S RRNA (URACIL(1498)-N(3))-METHYLTRANSFERASE"/>
    <property type="match status" value="1"/>
</dbReference>
<dbReference type="GO" id="GO:0005737">
    <property type="term" value="C:cytoplasm"/>
    <property type="evidence" value="ECO:0007669"/>
    <property type="project" value="UniProtKB-SubCell"/>
</dbReference>
<evidence type="ECO:0000259" key="13">
    <source>
        <dbReference type="Pfam" id="PF04452"/>
    </source>
</evidence>
<dbReference type="RefSeq" id="WP_148951883.1">
    <property type="nucleotide sequence ID" value="NZ_CP043312.1"/>
</dbReference>
<dbReference type="PIRSF" id="PIRSF015601">
    <property type="entry name" value="MTase_slr0722"/>
    <property type="match status" value="1"/>
</dbReference>
<dbReference type="InterPro" id="IPR015947">
    <property type="entry name" value="PUA-like_sf"/>
</dbReference>
<keyword evidence="9 12" id="KW-0949">S-adenosyl-L-methionine</keyword>
<keyword evidence="6 12" id="KW-0698">rRNA processing</keyword>
<comment type="similarity">
    <text evidence="2 12">Belongs to the RNA methyltransferase RsmE family.</text>
</comment>
<dbReference type="InterPro" id="IPR046886">
    <property type="entry name" value="RsmE_MTase_dom"/>
</dbReference>
<dbReference type="GO" id="GO:0070475">
    <property type="term" value="P:rRNA base methylation"/>
    <property type="evidence" value="ECO:0007669"/>
    <property type="project" value="TreeGrafter"/>
</dbReference>
<keyword evidence="7 12" id="KW-0489">Methyltransferase</keyword>
<dbReference type="SUPFAM" id="SSF75217">
    <property type="entry name" value="alpha/beta knot"/>
    <property type="match status" value="1"/>
</dbReference>
<dbReference type="EC" id="2.1.1.193" evidence="3 12"/>
<dbReference type="SUPFAM" id="SSF88697">
    <property type="entry name" value="PUA domain-like"/>
    <property type="match status" value="1"/>
</dbReference>
<dbReference type="Gene3D" id="3.40.1280.10">
    <property type="match status" value="1"/>
</dbReference>
<dbReference type="Pfam" id="PF04452">
    <property type="entry name" value="Methyltrans_RNA"/>
    <property type="match status" value="1"/>
</dbReference>
<evidence type="ECO:0000256" key="2">
    <source>
        <dbReference type="ARBA" id="ARBA00005528"/>
    </source>
</evidence>
<evidence type="ECO:0000256" key="1">
    <source>
        <dbReference type="ARBA" id="ARBA00004496"/>
    </source>
</evidence>
<organism evidence="14 15">
    <name type="scientific">Candidatus Sneabacter namystus</name>
    <dbReference type="NCBI Taxonomy" id="2601646"/>
    <lineage>
        <taxon>Bacteria</taxon>
        <taxon>Pseudomonadati</taxon>
        <taxon>Pseudomonadota</taxon>
        <taxon>Alphaproteobacteria</taxon>
        <taxon>Rickettsiales</taxon>
        <taxon>Rickettsiaceae</taxon>
        <taxon>Rickettsieae</taxon>
        <taxon>Candidatus Sneabacter</taxon>
    </lineage>
</organism>
<dbReference type="OrthoDB" id="9815641at2"/>
<proteinExistence type="inferred from homology"/>
<evidence type="ECO:0000256" key="7">
    <source>
        <dbReference type="ARBA" id="ARBA00022603"/>
    </source>
</evidence>
<evidence type="ECO:0000256" key="11">
    <source>
        <dbReference type="ARBA" id="ARBA00047944"/>
    </source>
</evidence>
<evidence type="ECO:0000256" key="6">
    <source>
        <dbReference type="ARBA" id="ARBA00022552"/>
    </source>
</evidence>
<dbReference type="AlphaFoldDB" id="A0A5C0UJ82"/>
<evidence type="ECO:0000313" key="14">
    <source>
        <dbReference type="EMBL" id="QEK39522.1"/>
    </source>
</evidence>
<evidence type="ECO:0000256" key="10">
    <source>
        <dbReference type="ARBA" id="ARBA00025699"/>
    </source>
</evidence>
<dbReference type="InterPro" id="IPR029026">
    <property type="entry name" value="tRNA_m1G_MTases_N"/>
</dbReference>
<evidence type="ECO:0000256" key="8">
    <source>
        <dbReference type="ARBA" id="ARBA00022679"/>
    </source>
</evidence>
<dbReference type="CDD" id="cd18084">
    <property type="entry name" value="RsmE-like"/>
    <property type="match status" value="1"/>
</dbReference>
<evidence type="ECO:0000256" key="12">
    <source>
        <dbReference type="PIRNR" id="PIRNR015601"/>
    </source>
</evidence>
<accession>A0A5C0UJ82</accession>
<feature type="domain" description="Ribosomal RNA small subunit methyltransferase E methyltransferase" evidence="13">
    <location>
        <begin position="79"/>
        <end position="228"/>
    </location>
</feature>
<evidence type="ECO:0000256" key="5">
    <source>
        <dbReference type="ARBA" id="ARBA00022490"/>
    </source>
</evidence>
<dbReference type="GO" id="GO:0070042">
    <property type="term" value="F:rRNA (uridine-N3-)-methyltransferase activity"/>
    <property type="evidence" value="ECO:0007669"/>
    <property type="project" value="TreeGrafter"/>
</dbReference>
<sequence>MSRRPRIFSVYVLQEGLKIELTPEQVLYLLSVLRLKDNDTLEVFNASCGSFLAKFVVVDNKRCFVVVESFLSSPERLFPLSIAIALINKDRFRDAIDMATQLGCTRIVPILCERSNREKFNMKRVQRVVTAAAEQSGRCTLPEIMSPISLESFVYNNSSYILYADLLGKERVCDFKDKLLDCVSISLLIGPEGGFSVADRKVLSSIESVNFGSLTLRSETAVACFISQVKLFLPKFI</sequence>
<comment type="function">
    <text evidence="10 12">Specifically methylates the N3 position of the uracil ring of uridine 1498 (m3U1498) in 16S rRNA. Acts on the fully assembled 30S ribosomal subunit.</text>
</comment>